<dbReference type="GeneID" id="45956522"/>
<dbReference type="EMBL" id="CP064931">
    <property type="protein sequence ID" value="QPK07593.1"/>
    <property type="molecule type" value="Genomic_DNA"/>
</dbReference>
<dbReference type="Pfam" id="PF20159">
    <property type="entry name" value="YidB"/>
    <property type="match status" value="1"/>
</dbReference>
<dbReference type="InterPro" id="IPR045372">
    <property type="entry name" value="YidB"/>
</dbReference>
<dbReference type="Gene3D" id="1.10.10.690">
    <property type="entry name" value="YidB-like"/>
    <property type="match status" value="1"/>
</dbReference>
<dbReference type="Proteomes" id="UP000540266">
    <property type="component" value="Chromosome"/>
</dbReference>
<proteinExistence type="predicted"/>
<evidence type="ECO:0000256" key="1">
    <source>
        <dbReference type="SAM" id="MobiDB-lite"/>
    </source>
</evidence>
<dbReference type="EMBL" id="CP013568">
    <property type="protein sequence ID" value="ANL83922.1"/>
    <property type="molecule type" value="Genomic_DNA"/>
</dbReference>
<gene>
    <name evidence="2" type="ORF">AMC81_CH01111</name>
    <name evidence="3" type="ORF">HER27_014010</name>
</gene>
<dbReference type="STRING" id="396.AMC85_CH01174"/>
<feature type="region of interest" description="Disordered" evidence="1">
    <location>
        <begin position="144"/>
        <end position="177"/>
    </location>
</feature>
<feature type="compositionally biased region" description="Polar residues" evidence="1">
    <location>
        <begin position="163"/>
        <end position="177"/>
    </location>
</feature>
<protein>
    <submittedName>
        <fullName evidence="3">DUF937 domain-containing protein</fullName>
    </submittedName>
</protein>
<reference evidence="3 5" key="2">
    <citation type="submission" date="2020-11" db="EMBL/GenBank/DDBJ databases">
        <title>Indigenous Rhizobia Nodulating Common beans in Western Kenya.</title>
        <authorList>
            <person name="Wekesa C.S."/>
            <person name="Oelmueller R."/>
            <person name="Furch A.C."/>
        </authorList>
    </citation>
    <scope>NUCLEOTIDE SEQUENCE [LARGE SCALE GENOMIC DNA]</scope>
    <source>
        <strain evidence="5">BS3</strain>
        <strain evidence="3">S3</strain>
    </source>
</reference>
<dbReference type="AlphaFoldDB" id="A0A192T6M1"/>
<dbReference type="RefSeq" id="WP_064824965.1">
    <property type="nucleotide sequence ID" value="NZ_CP013532.1"/>
</dbReference>
<accession>A0A192T6M1</accession>
<evidence type="ECO:0000313" key="5">
    <source>
        <dbReference type="Proteomes" id="UP000540266"/>
    </source>
</evidence>
<dbReference type="SUPFAM" id="SSF140804">
    <property type="entry name" value="YidB-like"/>
    <property type="match status" value="1"/>
</dbReference>
<organism evidence="3 5">
    <name type="scientific">Rhizobium phaseoli</name>
    <dbReference type="NCBI Taxonomy" id="396"/>
    <lineage>
        <taxon>Bacteria</taxon>
        <taxon>Pseudomonadati</taxon>
        <taxon>Pseudomonadota</taxon>
        <taxon>Alphaproteobacteria</taxon>
        <taxon>Hyphomicrobiales</taxon>
        <taxon>Rhizobiaceae</taxon>
        <taxon>Rhizobium/Agrobacterium group</taxon>
        <taxon>Rhizobium</taxon>
    </lineage>
</organism>
<keyword evidence="4" id="KW-1185">Reference proteome</keyword>
<evidence type="ECO:0000313" key="2">
    <source>
        <dbReference type="EMBL" id="ANL83922.1"/>
    </source>
</evidence>
<dbReference type="InterPro" id="IPR027405">
    <property type="entry name" value="YidB-like"/>
</dbReference>
<reference evidence="2 4" key="1">
    <citation type="submission" date="2015-11" db="EMBL/GenBank/DDBJ databases">
        <title>The limits of bacterial species coexistence and the symbiotic plasmid transference in sympatric Rhizobium populations.</title>
        <authorList>
            <person name="Perez-Carrascal O.M."/>
            <person name="VanInsberghe D."/>
            <person name="Juarez S."/>
            <person name="Polz M.F."/>
            <person name="Vinuesa P."/>
            <person name="Gonzalez V."/>
        </authorList>
    </citation>
    <scope>NUCLEOTIDE SEQUENCE [LARGE SCALE GENOMIC DNA]</scope>
    <source>
        <strain evidence="2 4">N771</strain>
    </source>
</reference>
<evidence type="ECO:0000313" key="4">
    <source>
        <dbReference type="Proteomes" id="UP000078551"/>
    </source>
</evidence>
<dbReference type="Proteomes" id="UP000078551">
    <property type="component" value="Chromosome"/>
</dbReference>
<evidence type="ECO:0000313" key="3">
    <source>
        <dbReference type="EMBL" id="QPK07593.1"/>
    </source>
</evidence>
<name>A0A192T6M1_9HYPH</name>
<sequence>MMSGQLKALLAVLAVAGYQNRDKIGELLRGLQSPQPSGAGGEQPGGLGGMLGMLGGSGGLGGLLGGLTSGGIVSGGLGDLLKTFQQNGHGDKMESWVRPGQNAEINDGELAEALGPDVLNEIARNTGLSHEEILGRLSRDLPKAVDDLTPEGKVPSAEEAFRSSASQATSSGRPSGV</sequence>